<comment type="caution">
    <text evidence="2">The sequence shown here is derived from an EMBL/GenBank/DDBJ whole genome shotgun (WGS) entry which is preliminary data.</text>
</comment>
<evidence type="ECO:0000256" key="1">
    <source>
        <dbReference type="SAM" id="MobiDB-lite"/>
    </source>
</evidence>
<evidence type="ECO:0000313" key="2">
    <source>
        <dbReference type="EMBL" id="CAK8690887.1"/>
    </source>
</evidence>
<evidence type="ECO:0000313" key="3">
    <source>
        <dbReference type="Proteomes" id="UP001642483"/>
    </source>
</evidence>
<sequence>MKAIRPVPHSDRFPPPVFSGFTFSEDEGTESEKEEVMEMEYKRTDTESEHSSGETRVAVQQFNQSELNDLA</sequence>
<gene>
    <name evidence="2" type="ORF">CVLEPA_LOCUS23443</name>
</gene>
<name>A0ABP0GGM6_CLALP</name>
<dbReference type="EMBL" id="CAWYQH010000119">
    <property type="protein sequence ID" value="CAK8690887.1"/>
    <property type="molecule type" value="Genomic_DNA"/>
</dbReference>
<feature type="region of interest" description="Disordered" evidence="1">
    <location>
        <begin position="1"/>
        <end position="71"/>
    </location>
</feature>
<proteinExistence type="predicted"/>
<keyword evidence="3" id="KW-1185">Reference proteome</keyword>
<dbReference type="Proteomes" id="UP001642483">
    <property type="component" value="Unassembled WGS sequence"/>
</dbReference>
<feature type="compositionally biased region" description="Polar residues" evidence="1">
    <location>
        <begin position="58"/>
        <end position="71"/>
    </location>
</feature>
<feature type="compositionally biased region" description="Basic and acidic residues" evidence="1">
    <location>
        <begin position="30"/>
        <end position="53"/>
    </location>
</feature>
<protein>
    <submittedName>
        <fullName evidence="2">Uncharacterized protein</fullName>
    </submittedName>
</protein>
<organism evidence="2 3">
    <name type="scientific">Clavelina lepadiformis</name>
    <name type="common">Light-bulb sea squirt</name>
    <name type="synonym">Ascidia lepadiformis</name>
    <dbReference type="NCBI Taxonomy" id="159417"/>
    <lineage>
        <taxon>Eukaryota</taxon>
        <taxon>Metazoa</taxon>
        <taxon>Chordata</taxon>
        <taxon>Tunicata</taxon>
        <taxon>Ascidiacea</taxon>
        <taxon>Aplousobranchia</taxon>
        <taxon>Clavelinidae</taxon>
        <taxon>Clavelina</taxon>
    </lineage>
</organism>
<accession>A0ABP0GGM6</accession>
<reference evidence="2 3" key="1">
    <citation type="submission" date="2024-02" db="EMBL/GenBank/DDBJ databases">
        <authorList>
            <person name="Daric V."/>
            <person name="Darras S."/>
        </authorList>
    </citation>
    <scope>NUCLEOTIDE SEQUENCE [LARGE SCALE GENOMIC DNA]</scope>
</reference>